<gene>
    <name evidence="1" type="ORF">LK03_18215</name>
</gene>
<keyword evidence="2" id="KW-1185">Reference proteome</keyword>
<dbReference type="EMBL" id="CP009455">
    <property type="protein sequence ID" value="AIR91082.1"/>
    <property type="molecule type" value="Genomic_DNA"/>
</dbReference>
<evidence type="ECO:0000313" key="2">
    <source>
        <dbReference type="Proteomes" id="UP000029493"/>
    </source>
</evidence>
<reference evidence="1 2" key="1">
    <citation type="submission" date="2014-09" db="EMBL/GenBank/DDBJ databases">
        <authorList>
            <person name="Chan K.-G."/>
        </authorList>
    </citation>
    <scope>NUCLEOTIDE SEQUENCE [LARGE SCALE GENOMIC DNA]</scope>
    <source>
        <strain evidence="1 2">ND07</strain>
    </source>
</reference>
<dbReference type="AlphaFoldDB" id="A0A089WWU1"/>
<protein>
    <submittedName>
        <fullName evidence="1">Uncharacterized protein</fullName>
    </submittedName>
</protein>
<evidence type="ECO:0000313" key="1">
    <source>
        <dbReference type="EMBL" id="AIR91082.1"/>
    </source>
</evidence>
<dbReference type="RefSeq" id="WP_038413769.1">
    <property type="nucleotide sequence ID" value="NZ_CP009455.1"/>
</dbReference>
<proteinExistence type="predicted"/>
<sequence length="77" mass="8479">MPVFNLDYRLADKPHQQRLELDQASLTQADAALHLLMLHFGDSENSLLMPQADASAAEVLAQAELLGLSHITVTPER</sequence>
<organism evidence="1 2">
    <name type="scientific">Pseudomonas cremoricolorata</name>
    <dbReference type="NCBI Taxonomy" id="157783"/>
    <lineage>
        <taxon>Bacteria</taxon>
        <taxon>Pseudomonadati</taxon>
        <taxon>Pseudomonadota</taxon>
        <taxon>Gammaproteobacteria</taxon>
        <taxon>Pseudomonadales</taxon>
        <taxon>Pseudomonadaceae</taxon>
        <taxon>Pseudomonas</taxon>
    </lineage>
</organism>
<dbReference type="Proteomes" id="UP000029493">
    <property type="component" value="Chromosome"/>
</dbReference>
<accession>A0A089WWU1</accession>
<name>A0A089WWU1_9PSED</name>
<dbReference type="OrthoDB" id="7019745at2"/>
<dbReference type="KEGG" id="psw:LK03_18215"/>